<comment type="caution">
    <text evidence="2">The sequence shown here is derived from an EMBL/GenBank/DDBJ whole genome shotgun (WGS) entry which is preliminary data.</text>
</comment>
<dbReference type="InterPro" id="IPR052897">
    <property type="entry name" value="Sec-Metab_Biosynth_Hydrolase"/>
</dbReference>
<gene>
    <name evidence="2" type="ORF">OJ997_26145</name>
</gene>
<dbReference type="GO" id="GO:0016787">
    <property type="term" value="F:hydrolase activity"/>
    <property type="evidence" value="ECO:0007669"/>
    <property type="project" value="UniProtKB-KW"/>
</dbReference>
<organism evidence="2 3">
    <name type="scientific">Solirubrobacter phytolaccae</name>
    <dbReference type="NCBI Taxonomy" id="1404360"/>
    <lineage>
        <taxon>Bacteria</taxon>
        <taxon>Bacillati</taxon>
        <taxon>Actinomycetota</taxon>
        <taxon>Thermoleophilia</taxon>
        <taxon>Solirubrobacterales</taxon>
        <taxon>Solirubrobacteraceae</taxon>
        <taxon>Solirubrobacter</taxon>
    </lineage>
</organism>
<protein>
    <submittedName>
        <fullName evidence="2">Alpha/beta hydrolase</fullName>
    </submittedName>
</protein>
<dbReference type="SUPFAM" id="SSF53474">
    <property type="entry name" value="alpha/beta-Hydrolases"/>
    <property type="match status" value="1"/>
</dbReference>
<dbReference type="AlphaFoldDB" id="A0A9X3S9V8"/>
<dbReference type="InterPro" id="IPR029058">
    <property type="entry name" value="AB_hydrolase_fold"/>
</dbReference>
<dbReference type="RefSeq" id="WP_270028228.1">
    <property type="nucleotide sequence ID" value="NZ_JAPDDP010000061.1"/>
</dbReference>
<name>A0A9X3S9V8_9ACTN</name>
<dbReference type="PANTHER" id="PTHR37017">
    <property type="entry name" value="AB HYDROLASE-1 DOMAIN-CONTAINING PROTEIN-RELATED"/>
    <property type="match status" value="1"/>
</dbReference>
<evidence type="ECO:0000259" key="1">
    <source>
        <dbReference type="Pfam" id="PF12697"/>
    </source>
</evidence>
<reference evidence="2" key="1">
    <citation type="submission" date="2022-10" db="EMBL/GenBank/DDBJ databases">
        <title>The WGS of Solirubrobacter phytolaccae KCTC 29190.</title>
        <authorList>
            <person name="Jiang Z."/>
        </authorList>
    </citation>
    <scope>NUCLEOTIDE SEQUENCE</scope>
    <source>
        <strain evidence="2">KCTC 29190</strain>
    </source>
</reference>
<dbReference type="InterPro" id="IPR000073">
    <property type="entry name" value="AB_hydrolase_1"/>
</dbReference>
<evidence type="ECO:0000313" key="3">
    <source>
        <dbReference type="Proteomes" id="UP001147653"/>
    </source>
</evidence>
<keyword evidence="3" id="KW-1185">Reference proteome</keyword>
<feature type="domain" description="AB hydrolase-1" evidence="1">
    <location>
        <begin position="5"/>
        <end position="227"/>
    </location>
</feature>
<accession>A0A9X3S9V8</accession>
<dbReference type="Proteomes" id="UP001147653">
    <property type="component" value="Unassembled WGS sequence"/>
</dbReference>
<proteinExistence type="predicted"/>
<sequence>MRPTVVLVHGAFAESSSWNGVLARLSEAGLPAVAFANPLRSVAADAEALSDRLRTIDGPVVLVGHSYGGMVITNVDQSAAEIVAAVYVCAFAPDLGESANELAAKFPGSTLAEALEPVARGDAGETDLYITKARFHSQFCADVNGDTAARMYETQRPITLEALQEPSSDERCLWKDVPTYSVVGAEDRNIPAETQRFMAGRAGARRTLELADGSHAVAVAQPGPIVEVVLEAAAAPVAS</sequence>
<evidence type="ECO:0000313" key="2">
    <source>
        <dbReference type="EMBL" id="MDA0183814.1"/>
    </source>
</evidence>
<dbReference type="PANTHER" id="PTHR37017:SF11">
    <property type="entry name" value="ESTERASE_LIPASE_THIOESTERASE DOMAIN-CONTAINING PROTEIN"/>
    <property type="match status" value="1"/>
</dbReference>
<dbReference type="EMBL" id="JAPDDP010000061">
    <property type="protein sequence ID" value="MDA0183814.1"/>
    <property type="molecule type" value="Genomic_DNA"/>
</dbReference>
<dbReference type="Pfam" id="PF12697">
    <property type="entry name" value="Abhydrolase_6"/>
    <property type="match status" value="1"/>
</dbReference>
<dbReference type="Gene3D" id="3.40.50.1820">
    <property type="entry name" value="alpha/beta hydrolase"/>
    <property type="match status" value="1"/>
</dbReference>
<keyword evidence="2" id="KW-0378">Hydrolase</keyword>